<reference evidence="2 3" key="1">
    <citation type="submission" date="2016-10" db="EMBL/GenBank/DDBJ databases">
        <authorList>
            <person name="de Groot N.N."/>
        </authorList>
    </citation>
    <scope>NUCLEOTIDE SEQUENCE [LARGE SCALE GENOMIC DNA]</scope>
    <source>
        <strain evidence="2 3">DSM 21668</strain>
    </source>
</reference>
<organism evidence="2 3">
    <name type="scientific">Siphonobacter aquaeclarae</name>
    <dbReference type="NCBI Taxonomy" id="563176"/>
    <lineage>
        <taxon>Bacteria</taxon>
        <taxon>Pseudomonadati</taxon>
        <taxon>Bacteroidota</taxon>
        <taxon>Cytophagia</taxon>
        <taxon>Cytophagales</taxon>
        <taxon>Cytophagaceae</taxon>
        <taxon>Siphonobacter</taxon>
    </lineage>
</organism>
<evidence type="ECO:0000313" key="2">
    <source>
        <dbReference type="EMBL" id="SDL24431.1"/>
    </source>
</evidence>
<dbReference type="Proteomes" id="UP000198901">
    <property type="component" value="Unassembled WGS sequence"/>
</dbReference>
<feature type="transmembrane region" description="Helical" evidence="1">
    <location>
        <begin position="71"/>
        <end position="89"/>
    </location>
</feature>
<dbReference type="EMBL" id="FNGS01000001">
    <property type="protein sequence ID" value="SDL24431.1"/>
    <property type="molecule type" value="Genomic_DNA"/>
</dbReference>
<keyword evidence="3" id="KW-1185">Reference proteome</keyword>
<accession>A0A1G9IGT4</accession>
<keyword evidence="1" id="KW-1133">Transmembrane helix</keyword>
<protein>
    <submittedName>
        <fullName evidence="2">Uncharacterized protein</fullName>
    </submittedName>
</protein>
<name>A0A1G9IGT4_9BACT</name>
<keyword evidence="1" id="KW-0472">Membrane</keyword>
<evidence type="ECO:0000313" key="3">
    <source>
        <dbReference type="Proteomes" id="UP000198901"/>
    </source>
</evidence>
<evidence type="ECO:0000256" key="1">
    <source>
        <dbReference type="SAM" id="Phobius"/>
    </source>
</evidence>
<sequence length="90" mass="10109">MNQAFWKYYLDLTKFNVAISLLLAFVIGPTSGIFSFLSTGMVLSLIAYSLFHGNEYYLYYNLGLTRVRLVLTSYLVNSCIAILAGAFFAI</sequence>
<gene>
    <name evidence="2" type="ORF">SAMN04488090_0476</name>
</gene>
<proteinExistence type="predicted"/>
<dbReference type="AlphaFoldDB" id="A0A1G9IGT4"/>
<dbReference type="STRING" id="563176.SAMN04488090_0476"/>
<keyword evidence="1" id="KW-0812">Transmembrane</keyword>
<feature type="transmembrane region" description="Helical" evidence="1">
    <location>
        <begin position="21"/>
        <end position="51"/>
    </location>
</feature>